<evidence type="ECO:0000256" key="3">
    <source>
        <dbReference type="ARBA" id="ARBA00022723"/>
    </source>
</evidence>
<dbReference type="EMBL" id="JAGPYM010000037">
    <property type="protein sequence ID" value="KAH6874684.1"/>
    <property type="molecule type" value="Genomic_DNA"/>
</dbReference>
<comment type="similarity">
    <text evidence="2 7">Belongs to the zinc-containing alcohol dehydrogenase family.</text>
</comment>
<comment type="caution">
    <text evidence="10">The sequence shown here is derived from an EMBL/GenBank/DDBJ whole genome shotgun (WGS) entry which is preliminary data.</text>
</comment>
<keyword evidence="5" id="KW-0560">Oxidoreductase</keyword>
<dbReference type="PANTHER" id="PTHR42813:SF3">
    <property type="entry name" value="GLUTATHIONE-INDEPENDENT FORMALDEHYDE DEHYDROGENASE"/>
    <property type="match status" value="1"/>
</dbReference>
<accession>A0A9P8VTS0</accession>
<dbReference type="SUPFAM" id="SSF50129">
    <property type="entry name" value="GroES-like"/>
    <property type="match status" value="1"/>
</dbReference>
<protein>
    <submittedName>
        <fullName evidence="10">Zinc-binding dehydrogenase family oxidoreductase</fullName>
    </submittedName>
</protein>
<organism evidence="10 11">
    <name type="scientific">Thelonectria olida</name>
    <dbReference type="NCBI Taxonomy" id="1576542"/>
    <lineage>
        <taxon>Eukaryota</taxon>
        <taxon>Fungi</taxon>
        <taxon>Dikarya</taxon>
        <taxon>Ascomycota</taxon>
        <taxon>Pezizomycotina</taxon>
        <taxon>Sordariomycetes</taxon>
        <taxon>Hypocreomycetidae</taxon>
        <taxon>Hypocreales</taxon>
        <taxon>Nectriaceae</taxon>
        <taxon>Thelonectria</taxon>
    </lineage>
</organism>
<keyword evidence="4 7" id="KW-0862">Zinc</keyword>
<dbReference type="InterPro" id="IPR013154">
    <property type="entry name" value="ADH-like_N"/>
</dbReference>
<dbReference type="SUPFAM" id="SSF51735">
    <property type="entry name" value="NAD(P)-binding Rossmann-fold domains"/>
    <property type="match status" value="1"/>
</dbReference>
<evidence type="ECO:0000256" key="2">
    <source>
        <dbReference type="ARBA" id="ARBA00008072"/>
    </source>
</evidence>
<dbReference type="Proteomes" id="UP000777438">
    <property type="component" value="Unassembled WGS sequence"/>
</dbReference>
<evidence type="ECO:0000313" key="11">
    <source>
        <dbReference type="Proteomes" id="UP000777438"/>
    </source>
</evidence>
<evidence type="ECO:0000256" key="4">
    <source>
        <dbReference type="ARBA" id="ARBA00022833"/>
    </source>
</evidence>
<evidence type="ECO:0000256" key="1">
    <source>
        <dbReference type="ARBA" id="ARBA00001947"/>
    </source>
</evidence>
<dbReference type="Gene3D" id="3.40.50.720">
    <property type="entry name" value="NAD(P)-binding Rossmann-like Domain"/>
    <property type="match status" value="1"/>
</dbReference>
<dbReference type="Gene3D" id="3.90.180.10">
    <property type="entry name" value="Medium-chain alcohol dehydrogenases, catalytic domain"/>
    <property type="match status" value="1"/>
</dbReference>
<evidence type="ECO:0000313" key="10">
    <source>
        <dbReference type="EMBL" id="KAH6874684.1"/>
    </source>
</evidence>
<dbReference type="AlphaFoldDB" id="A0A9P8VTS0"/>
<dbReference type="PROSITE" id="PS00059">
    <property type="entry name" value="ADH_ZINC"/>
    <property type="match status" value="1"/>
</dbReference>
<sequence>MALTGLTALNDTMRAVVWQGDAYNVSVIDVPRPAIVNETDVVVRITRAAICGSDLHIYRGTNAGSPPPFVLGHEGIGYVSEIGSGVGSLSVGDYVIVPFTVHEGHTHTDLTNQMYAGYGNGGEMSGTQAEYIRVPFADHGLIPIPLINYTDPATNETVSLANDYVMLSDIFPTGWTALDFAGFQPGDTVAVFGAGPVGLMSIYSAILRGASTVYAVDFVPERLRLAESLGAIPINFEESDPVEQILALEPNGVARSVDAVGYEQFDRNLRVHPGTIIQNMLAVTSPGGGLGTVGVYNDESNNTETAPRAATVNTHVNFSLADFFFGEFTWGAGPSRPIDLAPELLHLVASGKARPGFLVSDVIDIEDAPDAYARFERRNATKVVISFE</sequence>
<dbReference type="InterPro" id="IPR013149">
    <property type="entry name" value="ADH-like_C"/>
</dbReference>
<keyword evidence="11" id="KW-1185">Reference proteome</keyword>
<dbReference type="Pfam" id="PF08240">
    <property type="entry name" value="ADH_N"/>
    <property type="match status" value="1"/>
</dbReference>
<feature type="domain" description="Alcohol dehydrogenase-like N-terminal" evidence="9">
    <location>
        <begin position="38"/>
        <end position="145"/>
    </location>
</feature>
<dbReference type="GO" id="GO:0016491">
    <property type="term" value="F:oxidoreductase activity"/>
    <property type="evidence" value="ECO:0007669"/>
    <property type="project" value="UniProtKB-KW"/>
</dbReference>
<proteinExistence type="inferred from homology"/>
<evidence type="ECO:0000256" key="6">
    <source>
        <dbReference type="ARBA" id="ARBA00023027"/>
    </source>
</evidence>
<dbReference type="InterPro" id="IPR036291">
    <property type="entry name" value="NAD(P)-bd_dom_sf"/>
</dbReference>
<keyword evidence="3 7" id="KW-0479">Metal-binding</keyword>
<evidence type="ECO:0000259" key="9">
    <source>
        <dbReference type="Pfam" id="PF08240"/>
    </source>
</evidence>
<dbReference type="PANTHER" id="PTHR42813">
    <property type="entry name" value="ZINC-TYPE ALCOHOL DEHYDROGENASE-LIKE"/>
    <property type="match status" value="1"/>
</dbReference>
<evidence type="ECO:0000256" key="7">
    <source>
        <dbReference type="RuleBase" id="RU361277"/>
    </source>
</evidence>
<dbReference type="GO" id="GO:0008270">
    <property type="term" value="F:zinc ion binding"/>
    <property type="evidence" value="ECO:0007669"/>
    <property type="project" value="InterPro"/>
</dbReference>
<evidence type="ECO:0000256" key="5">
    <source>
        <dbReference type="ARBA" id="ARBA00023002"/>
    </source>
</evidence>
<dbReference type="InterPro" id="IPR011032">
    <property type="entry name" value="GroES-like_sf"/>
</dbReference>
<feature type="domain" description="Alcohol dehydrogenase-like C-terminal" evidence="8">
    <location>
        <begin position="196"/>
        <end position="295"/>
    </location>
</feature>
<gene>
    <name evidence="10" type="ORF">B0T10DRAFT_585844</name>
</gene>
<dbReference type="InterPro" id="IPR002328">
    <property type="entry name" value="ADH_Zn_CS"/>
</dbReference>
<evidence type="ECO:0000259" key="8">
    <source>
        <dbReference type="Pfam" id="PF00107"/>
    </source>
</evidence>
<reference evidence="10 11" key="1">
    <citation type="journal article" date="2021" name="Nat. Commun.">
        <title>Genetic determinants of endophytism in the Arabidopsis root mycobiome.</title>
        <authorList>
            <person name="Mesny F."/>
            <person name="Miyauchi S."/>
            <person name="Thiergart T."/>
            <person name="Pickel B."/>
            <person name="Atanasova L."/>
            <person name="Karlsson M."/>
            <person name="Huettel B."/>
            <person name="Barry K.W."/>
            <person name="Haridas S."/>
            <person name="Chen C."/>
            <person name="Bauer D."/>
            <person name="Andreopoulos W."/>
            <person name="Pangilinan J."/>
            <person name="LaButti K."/>
            <person name="Riley R."/>
            <person name="Lipzen A."/>
            <person name="Clum A."/>
            <person name="Drula E."/>
            <person name="Henrissat B."/>
            <person name="Kohler A."/>
            <person name="Grigoriev I.V."/>
            <person name="Martin F.M."/>
            <person name="Hacquard S."/>
        </authorList>
    </citation>
    <scope>NUCLEOTIDE SEQUENCE [LARGE SCALE GENOMIC DNA]</scope>
    <source>
        <strain evidence="10 11">MPI-CAGE-CH-0241</strain>
    </source>
</reference>
<dbReference type="Pfam" id="PF00107">
    <property type="entry name" value="ADH_zinc_N"/>
    <property type="match status" value="1"/>
</dbReference>
<comment type="cofactor">
    <cofactor evidence="1 7">
        <name>Zn(2+)</name>
        <dbReference type="ChEBI" id="CHEBI:29105"/>
    </cofactor>
</comment>
<name>A0A9P8VTS0_9HYPO</name>
<keyword evidence="6" id="KW-0520">NAD</keyword>
<dbReference type="CDD" id="cd08282">
    <property type="entry name" value="PFDH_like"/>
    <property type="match status" value="1"/>
</dbReference>
<dbReference type="OrthoDB" id="3941538at2759"/>